<sequence>MGNGLRSTVVVVVGLRKNFDYDPSKRGKLTRLRCGNTCTVRTSIPVSMLALVLLSLVVGSQAFHSGAPRQACSSGAPSHYPGQVQFTDMPYALTGGAYTPGQPMQLTLSGDRPFRGFQIKTSEGAFLNAPAGTQLFQCDTNADTITHSDNTDKTSVTFTYVPPANAFGPISMRVSVVQTYDVYWRPKFVFLQENGDIITG</sequence>
<gene>
    <name evidence="2" type="primary">FRRS1</name>
    <name evidence="2" type="ORF">BLAG_LOCUS2665</name>
</gene>
<dbReference type="GO" id="GO:0016020">
    <property type="term" value="C:membrane"/>
    <property type="evidence" value="ECO:0007669"/>
    <property type="project" value="TreeGrafter"/>
</dbReference>
<dbReference type="InterPro" id="IPR051237">
    <property type="entry name" value="Ferric-chelate_Red/DefProt"/>
</dbReference>
<dbReference type="PANTHER" id="PTHR45828">
    <property type="entry name" value="CYTOCHROME B561/FERRIC REDUCTASE TRANSMEMBRANE"/>
    <property type="match status" value="1"/>
</dbReference>
<dbReference type="CDD" id="cd08544">
    <property type="entry name" value="Reeler"/>
    <property type="match status" value="1"/>
</dbReference>
<dbReference type="InterPro" id="IPR002861">
    <property type="entry name" value="Reeler_dom"/>
</dbReference>
<evidence type="ECO:0000313" key="2">
    <source>
        <dbReference type="EMBL" id="CAH1237863.1"/>
    </source>
</evidence>
<dbReference type="AlphaFoldDB" id="A0A8J9VEG3"/>
<feature type="domain" description="Reelin" evidence="1">
    <location>
        <begin position="72"/>
        <end position="184"/>
    </location>
</feature>
<evidence type="ECO:0000259" key="1">
    <source>
        <dbReference type="Pfam" id="PF02014"/>
    </source>
</evidence>
<evidence type="ECO:0000313" key="3">
    <source>
        <dbReference type="Proteomes" id="UP000838412"/>
    </source>
</evidence>
<name>A0A8J9VEG3_BRALA</name>
<organism evidence="2 3">
    <name type="scientific">Branchiostoma lanceolatum</name>
    <name type="common">Common lancelet</name>
    <name type="synonym">Amphioxus lanceolatum</name>
    <dbReference type="NCBI Taxonomy" id="7740"/>
    <lineage>
        <taxon>Eukaryota</taxon>
        <taxon>Metazoa</taxon>
        <taxon>Chordata</taxon>
        <taxon>Cephalochordata</taxon>
        <taxon>Leptocardii</taxon>
        <taxon>Amphioxiformes</taxon>
        <taxon>Branchiostomatidae</taxon>
        <taxon>Branchiostoma</taxon>
    </lineage>
</organism>
<reference evidence="2" key="1">
    <citation type="submission" date="2022-01" db="EMBL/GenBank/DDBJ databases">
        <authorList>
            <person name="Braso-Vives M."/>
        </authorList>
    </citation>
    <scope>NUCLEOTIDE SEQUENCE</scope>
</reference>
<dbReference type="Gene3D" id="2.60.40.4060">
    <property type="entry name" value="Reeler domain"/>
    <property type="match status" value="1"/>
</dbReference>
<dbReference type="PANTHER" id="PTHR45828:SF33">
    <property type="entry name" value="DOMON DOMAIN-CONTAINING PROTEIN"/>
    <property type="match status" value="1"/>
</dbReference>
<protein>
    <submittedName>
        <fullName evidence="2">FRRS1 protein</fullName>
    </submittedName>
</protein>
<keyword evidence="3" id="KW-1185">Reference proteome</keyword>
<dbReference type="Pfam" id="PF02014">
    <property type="entry name" value="Reeler"/>
    <property type="match status" value="1"/>
</dbReference>
<dbReference type="EMBL" id="OV696695">
    <property type="protein sequence ID" value="CAH1237863.1"/>
    <property type="molecule type" value="Genomic_DNA"/>
</dbReference>
<dbReference type="OrthoDB" id="2419613at2759"/>
<accession>A0A8J9VEG3</accession>
<dbReference type="InterPro" id="IPR042307">
    <property type="entry name" value="Reeler_sf"/>
</dbReference>
<proteinExistence type="predicted"/>
<dbReference type="Proteomes" id="UP000838412">
    <property type="component" value="Chromosome 10"/>
</dbReference>